<keyword evidence="2" id="KW-1185">Reference proteome</keyword>
<evidence type="ECO:0000313" key="1">
    <source>
        <dbReference type="EMBL" id="WKD50567.1"/>
    </source>
</evidence>
<organism evidence="1 2">
    <name type="scientific">Microbulbifer spongiae</name>
    <dbReference type="NCBI Taxonomy" id="2944933"/>
    <lineage>
        <taxon>Bacteria</taxon>
        <taxon>Pseudomonadati</taxon>
        <taxon>Pseudomonadota</taxon>
        <taxon>Gammaproteobacteria</taxon>
        <taxon>Cellvibrionales</taxon>
        <taxon>Microbulbiferaceae</taxon>
        <taxon>Microbulbifer</taxon>
    </lineage>
</organism>
<accession>A0ABY9EE80</accession>
<dbReference type="Proteomes" id="UP001321520">
    <property type="component" value="Chromosome"/>
</dbReference>
<proteinExistence type="predicted"/>
<protein>
    <recommendedName>
        <fullName evidence="3">PepSY domain-containing protein</fullName>
    </recommendedName>
</protein>
<evidence type="ECO:0008006" key="3">
    <source>
        <dbReference type="Google" id="ProtNLM"/>
    </source>
</evidence>
<dbReference type="EMBL" id="CP098023">
    <property type="protein sequence ID" value="WKD50567.1"/>
    <property type="molecule type" value="Genomic_DNA"/>
</dbReference>
<dbReference type="RefSeq" id="WP_301416979.1">
    <property type="nucleotide sequence ID" value="NZ_CP098023.1"/>
</dbReference>
<evidence type="ECO:0000313" key="2">
    <source>
        <dbReference type="Proteomes" id="UP001321520"/>
    </source>
</evidence>
<name>A0ABY9EE80_9GAMM</name>
<gene>
    <name evidence="1" type="ORF">M8T91_03835</name>
</gene>
<reference evidence="1 2" key="1">
    <citation type="submission" date="2022-05" db="EMBL/GenBank/DDBJ databases">
        <title>Microbulbifer sp. nov., isolated from sponge.</title>
        <authorList>
            <person name="Gao L."/>
        </authorList>
    </citation>
    <scope>NUCLEOTIDE SEQUENCE [LARGE SCALE GENOMIC DNA]</scope>
    <source>
        <strain evidence="1 2">MI-G</strain>
    </source>
</reference>
<sequence>MEPRMGFIATILLASNLTNPIPPGLNPRKPAPIYDSPDLYGAEPSVIALALPAIIAKLHYLGFRPVTRVRFVGGRWKMQAVYHGKLRALEVDPDSGRIIADRPAGMRSIPN</sequence>